<protein>
    <submittedName>
        <fullName evidence="2">Uncharacterized protein</fullName>
    </submittedName>
</protein>
<dbReference type="eggNOG" id="KOG2920">
    <property type="taxonomic scope" value="Eukaryota"/>
</dbReference>
<evidence type="ECO:0000256" key="1">
    <source>
        <dbReference type="SAM" id="MobiDB-lite"/>
    </source>
</evidence>
<dbReference type="Pfam" id="PF10294">
    <property type="entry name" value="Methyltransf_16"/>
    <property type="match status" value="1"/>
</dbReference>
<dbReference type="KEGG" id="pfp:PFL1_04057"/>
<evidence type="ECO:0000313" key="2">
    <source>
        <dbReference type="EMBL" id="EPQ28230.1"/>
    </source>
</evidence>
<name>A0A061H883_9BASI</name>
<dbReference type="GO" id="GO:0005737">
    <property type="term" value="C:cytoplasm"/>
    <property type="evidence" value="ECO:0007669"/>
    <property type="project" value="TreeGrafter"/>
</dbReference>
<feature type="region of interest" description="Disordered" evidence="1">
    <location>
        <begin position="1"/>
        <end position="35"/>
    </location>
</feature>
<dbReference type="PANTHER" id="PTHR14614:SF104">
    <property type="entry name" value="N-METHYLTRANSFERASE, PUTATIVE (AFU_ORTHOLOGUE AFUA_1G17750)-RELATED"/>
    <property type="match status" value="1"/>
</dbReference>
<dbReference type="HOGENOM" id="CLU_449925_0_0_1"/>
<accession>A0A061H883</accession>
<feature type="compositionally biased region" description="Polar residues" evidence="1">
    <location>
        <begin position="505"/>
        <end position="517"/>
    </location>
</feature>
<dbReference type="InterPro" id="IPR029063">
    <property type="entry name" value="SAM-dependent_MTases_sf"/>
</dbReference>
<dbReference type="OrthoDB" id="407325at2759"/>
<feature type="compositionally biased region" description="Acidic residues" evidence="1">
    <location>
        <begin position="323"/>
        <end position="339"/>
    </location>
</feature>
<dbReference type="Gene3D" id="3.40.50.150">
    <property type="entry name" value="Vaccinia Virus protein VP39"/>
    <property type="match status" value="1"/>
</dbReference>
<feature type="region of interest" description="Disordered" evidence="1">
    <location>
        <begin position="482"/>
        <end position="524"/>
    </location>
</feature>
<sequence length="745" mass="78217">MASPRRSSPPPPPTPPSASAAPGMSSHVPPSFGQPGIRISYRPKQLLLGSTAAAAAAAAAASQPPSHLCPTLTVSVPPASIHHIFNHRQWRAGMLMSDALVSGAFDIAGKTVLELGAGTGLPSITAALLGTPKLVVASDYDEPAIVSELKRNVRANSPQQPHNGSAIKVCGHIWGKNVDELLDCLPTPRPALGGGAAGLVGSGLAAPRFDAILMADCLWDPLSHADLLKTLTSTLARTADARVHVIAGLHTGREKITGFLRRAHRAGLGLAPIAPPSSQPLWPSLAASTPVPNGTKVEDDALVHSAERILELEVSGNKPVASTEEDASASADVEVEEHADEPRLTGNRRLFLVDGYGPETEGDVKMRNKWLTVWSLRVFRSPSCITASRSGASLALLIAPFADSDEPPPCYLLPSPPQQRSASGSEPAMPATMSTLLLMTGLAGRRFGGSHARMLTGWARRCVSTGSRARSALPAATVNALRHAGSRHPTLSQVARQPRPHTLARFNSTSSPQSPKTPANAKVEDPSNALAHYQGPLAGTFTRLKLFSLGSLALAGTLTPILLLAPGEVSMAGRIGLCLTALSTSGVSTALIAWIGQPYAGRMQLLAGDKGASPRIRIETVSWTLRPQVTTVFEPGFLRATSRPFATWEITNSPPPLALEGSDADAGSEAAAAAAAAAVTKVVSETVDVKTGKVVGRWVVKYDASTRTKAGDGWKMEGRCEVEGKPSRYFNVHEELLDDEWRVLG</sequence>
<dbReference type="AlphaFoldDB" id="A0A061H883"/>
<dbReference type="Proteomes" id="UP000053664">
    <property type="component" value="Unassembled WGS sequence"/>
</dbReference>
<dbReference type="PANTHER" id="PTHR14614">
    <property type="entry name" value="HEPATOCELLULAR CARCINOMA-ASSOCIATED ANTIGEN"/>
    <property type="match status" value="1"/>
</dbReference>
<organism evidence="2 3">
    <name type="scientific">Pseudozyma flocculosa PF-1</name>
    <dbReference type="NCBI Taxonomy" id="1277687"/>
    <lineage>
        <taxon>Eukaryota</taxon>
        <taxon>Fungi</taxon>
        <taxon>Dikarya</taxon>
        <taxon>Basidiomycota</taxon>
        <taxon>Ustilaginomycotina</taxon>
        <taxon>Ustilaginomycetes</taxon>
        <taxon>Ustilaginales</taxon>
        <taxon>Ustilaginaceae</taxon>
        <taxon>Pseudozyma</taxon>
    </lineage>
</organism>
<feature type="region of interest" description="Disordered" evidence="1">
    <location>
        <begin position="315"/>
        <end position="341"/>
    </location>
</feature>
<dbReference type="SUPFAM" id="SSF53335">
    <property type="entry name" value="S-adenosyl-L-methionine-dependent methyltransferases"/>
    <property type="match status" value="1"/>
</dbReference>
<gene>
    <name evidence="2" type="ORF">PFL1_04057</name>
</gene>
<proteinExistence type="predicted"/>
<dbReference type="GeneID" id="19318164"/>
<dbReference type="InterPro" id="IPR019410">
    <property type="entry name" value="Methyltransf_16"/>
</dbReference>
<dbReference type="EMBL" id="KE361635">
    <property type="protein sequence ID" value="EPQ28230.1"/>
    <property type="molecule type" value="Genomic_DNA"/>
</dbReference>
<dbReference type="RefSeq" id="XP_007879772.1">
    <property type="nucleotide sequence ID" value="XM_007881581.1"/>
</dbReference>
<reference evidence="2 3" key="1">
    <citation type="journal article" date="2013" name="Plant Cell">
        <title>The transition from a phytopathogenic smut ancestor to an anamorphic biocontrol agent deciphered by comparative whole-genome analysis.</title>
        <authorList>
            <person name="Lefebvre F."/>
            <person name="Joly D.L."/>
            <person name="Labbe C."/>
            <person name="Teichmann B."/>
            <person name="Linning R."/>
            <person name="Belzile F."/>
            <person name="Bakkeren G."/>
            <person name="Belanger R.R."/>
        </authorList>
    </citation>
    <scope>NUCLEOTIDE SEQUENCE [LARGE SCALE GENOMIC DNA]</scope>
    <source>
        <strain evidence="2 3">PF-1</strain>
    </source>
</reference>
<dbReference type="GO" id="GO:0008757">
    <property type="term" value="F:S-adenosylmethionine-dependent methyltransferase activity"/>
    <property type="evidence" value="ECO:0007669"/>
    <property type="project" value="UniProtKB-ARBA"/>
</dbReference>
<evidence type="ECO:0000313" key="3">
    <source>
        <dbReference type="Proteomes" id="UP000053664"/>
    </source>
</evidence>
<feature type="compositionally biased region" description="Pro residues" evidence="1">
    <location>
        <begin position="7"/>
        <end position="16"/>
    </location>
</feature>